<feature type="region of interest" description="Disordered" evidence="8">
    <location>
        <begin position="560"/>
        <end position="580"/>
    </location>
</feature>
<dbReference type="GO" id="GO:0070814">
    <property type="term" value="P:hydrogen sulfide biosynthetic process"/>
    <property type="evidence" value="ECO:0007669"/>
    <property type="project" value="UniProtKB-UniRule"/>
</dbReference>
<evidence type="ECO:0000259" key="10">
    <source>
        <dbReference type="Pfam" id="PF01747"/>
    </source>
</evidence>
<dbReference type="PANTHER" id="PTHR42700:SF3">
    <property type="entry name" value="BIFUNCTIONAL SAT_APS KINASE-RELATED"/>
    <property type="match status" value="1"/>
</dbReference>
<dbReference type="InterPro" id="IPR025980">
    <property type="entry name" value="ATP-Sase_PUA-like_dom"/>
</dbReference>
<comment type="pathway">
    <text evidence="2 7">Sulfur metabolism; hydrogen sulfide biosynthesis; sulfite from sulfate: step 2/3.</text>
</comment>
<evidence type="ECO:0000256" key="7">
    <source>
        <dbReference type="HAMAP-Rule" id="MF_00065"/>
    </source>
</evidence>
<dbReference type="InterPro" id="IPR027417">
    <property type="entry name" value="P-loop_NTPase"/>
</dbReference>
<keyword evidence="7" id="KW-0597">Phosphoprotein</keyword>
<dbReference type="SUPFAM" id="SSF52540">
    <property type="entry name" value="P-loop containing nucleoside triphosphate hydrolases"/>
    <property type="match status" value="1"/>
</dbReference>
<dbReference type="InterPro" id="IPR059117">
    <property type="entry name" value="APS_kinase_dom"/>
</dbReference>
<dbReference type="GO" id="GO:0004781">
    <property type="term" value="F:sulfate adenylyltransferase (ATP) activity"/>
    <property type="evidence" value="ECO:0007669"/>
    <property type="project" value="InterPro"/>
</dbReference>
<evidence type="ECO:0000256" key="1">
    <source>
        <dbReference type="ARBA" id="ARBA00001823"/>
    </source>
</evidence>
<dbReference type="EC" id="2.7.1.25" evidence="3 7"/>
<keyword evidence="12" id="KW-0548">Nucleotidyltransferase</keyword>
<protein>
    <recommendedName>
        <fullName evidence="3 7">Adenylyl-sulfate kinase</fullName>
        <ecNumber evidence="3 7">2.7.1.25</ecNumber>
    </recommendedName>
    <alternativeName>
        <fullName evidence="7">APS kinase</fullName>
    </alternativeName>
    <alternativeName>
        <fullName evidence="7">ATP adenosine-5'-phosphosulfate 3'-phosphotransferase</fullName>
    </alternativeName>
    <alternativeName>
        <fullName evidence="7">Adenosine-5'-phosphosulfate kinase</fullName>
    </alternativeName>
</protein>
<keyword evidence="6 7" id="KW-0067">ATP-binding</keyword>
<feature type="domain" description="Sulphate adenylyltransferase catalytic" evidence="10">
    <location>
        <begin position="180"/>
        <end position="335"/>
    </location>
</feature>
<dbReference type="InterPro" id="IPR024951">
    <property type="entry name" value="Sulfurylase_cat_dom"/>
</dbReference>
<evidence type="ECO:0000313" key="13">
    <source>
        <dbReference type="Proteomes" id="UP000538666"/>
    </source>
</evidence>
<keyword evidence="13" id="KW-1185">Reference proteome</keyword>
<evidence type="ECO:0000256" key="6">
    <source>
        <dbReference type="ARBA" id="ARBA00022840"/>
    </source>
</evidence>
<dbReference type="Gene3D" id="3.40.50.620">
    <property type="entry name" value="HUPs"/>
    <property type="match status" value="1"/>
</dbReference>
<accession>A0A841K0G2</accession>
<dbReference type="GO" id="GO:0005737">
    <property type="term" value="C:cytoplasm"/>
    <property type="evidence" value="ECO:0007669"/>
    <property type="project" value="TreeGrafter"/>
</dbReference>
<dbReference type="AlphaFoldDB" id="A0A841K0G2"/>
<dbReference type="RefSeq" id="WP_082125600.1">
    <property type="nucleotide sequence ID" value="NZ_JACHEK010000013.1"/>
</dbReference>
<evidence type="ECO:0000259" key="9">
    <source>
        <dbReference type="Pfam" id="PF01583"/>
    </source>
</evidence>
<dbReference type="OrthoDB" id="9804504at2"/>
<dbReference type="InterPro" id="IPR015947">
    <property type="entry name" value="PUA-like_sf"/>
</dbReference>
<organism evidence="12 13">
    <name type="scientific">Silvibacterium bohemicum</name>
    <dbReference type="NCBI Taxonomy" id="1577686"/>
    <lineage>
        <taxon>Bacteria</taxon>
        <taxon>Pseudomonadati</taxon>
        <taxon>Acidobacteriota</taxon>
        <taxon>Terriglobia</taxon>
        <taxon>Terriglobales</taxon>
        <taxon>Acidobacteriaceae</taxon>
        <taxon>Silvibacterium</taxon>
    </lineage>
</organism>
<dbReference type="InterPro" id="IPR014729">
    <property type="entry name" value="Rossmann-like_a/b/a_fold"/>
</dbReference>
<evidence type="ECO:0000256" key="4">
    <source>
        <dbReference type="ARBA" id="ARBA00022679"/>
    </source>
</evidence>
<dbReference type="Gene3D" id="3.40.50.300">
    <property type="entry name" value="P-loop containing nucleotide triphosphate hydrolases"/>
    <property type="match status" value="1"/>
</dbReference>
<dbReference type="Pfam" id="PF01583">
    <property type="entry name" value="APS_kinase"/>
    <property type="match status" value="1"/>
</dbReference>
<name>A0A841K0G2_9BACT</name>
<sequence length="580" mass="64064">MKTPFLMGNGICEDKSPSLLAAPHGGGLVRLMVPPERRQELMRESAELPSLQISASSSANLAMLASGAFSPLDRFVGKRECESIVESMRLTTGQLCPVPIMLPAGDLRSIDAGSRIALRDLQNRPLAVMTVEEVFEIPRVSSSVKPKLIDAARDSDSTDPLALSGSLQVFNIPADIQLPDMWKDPAVIREQLALLGRDPVIAVDTWDSRDGKQTEWLRKLAEERRASLLFNLAAAEPRVDAFDHFHYLLACKAAFSRFFSSSQAFLNFVHLSANLSSENRVLWHAMVHRNYGAGTYVIDQTRCSNTDRASKSYAGFSTPSQKLFECAEELGVELIFRRTSQTERKFSTDRNGSSSPARRHSVSPASAKKSASPRAVLGVPSEWGLCLWFTGLPSAGKSAIAEDLLIMLMESGLRVTLLDGDTVRTHLSKGLGFSREDRDTNVQRIGFVAAEIVRHRGVVLCAAVSPYRETRDAVREMMPEGSFVEIFVDTPVEECERRDVKGFYAKARAGQLSHFTGIDDPYEPPQHPEVVLRTEQTTVRANALQLMRFLTNEQYLNPIPERDSSWPALQAAGNSARSGR</sequence>
<dbReference type="Proteomes" id="UP000538666">
    <property type="component" value="Unassembled WGS sequence"/>
</dbReference>
<keyword evidence="5 7" id="KW-0547">Nucleotide-binding</keyword>
<feature type="active site" description="Phosphoserine intermediate" evidence="7">
    <location>
        <position position="465"/>
    </location>
</feature>
<dbReference type="EMBL" id="JACHEK010000013">
    <property type="protein sequence ID" value="MBB6147253.1"/>
    <property type="molecule type" value="Genomic_DNA"/>
</dbReference>
<keyword evidence="4 7" id="KW-0808">Transferase</keyword>
<comment type="caution">
    <text evidence="12">The sequence shown here is derived from an EMBL/GenBank/DDBJ whole genome shotgun (WGS) entry which is preliminary data.</text>
</comment>
<evidence type="ECO:0000256" key="3">
    <source>
        <dbReference type="ARBA" id="ARBA00012121"/>
    </source>
</evidence>
<dbReference type="HAMAP" id="MF_00065">
    <property type="entry name" value="Adenylyl_sulf_kinase"/>
    <property type="match status" value="1"/>
</dbReference>
<keyword evidence="7" id="KW-0418">Kinase</keyword>
<evidence type="ECO:0000259" key="11">
    <source>
        <dbReference type="Pfam" id="PF14306"/>
    </source>
</evidence>
<dbReference type="GO" id="GO:0010134">
    <property type="term" value="P:sulfate assimilation via adenylyl sulfate reduction"/>
    <property type="evidence" value="ECO:0007669"/>
    <property type="project" value="TreeGrafter"/>
</dbReference>
<evidence type="ECO:0000256" key="5">
    <source>
        <dbReference type="ARBA" id="ARBA00022741"/>
    </source>
</evidence>
<dbReference type="InterPro" id="IPR002891">
    <property type="entry name" value="APS"/>
</dbReference>
<comment type="function">
    <text evidence="7">Catalyzes the synthesis of activated sulfate.</text>
</comment>
<feature type="region of interest" description="Disordered" evidence="8">
    <location>
        <begin position="343"/>
        <end position="371"/>
    </location>
</feature>
<dbReference type="Pfam" id="PF14306">
    <property type="entry name" value="PUA_2"/>
    <property type="match status" value="1"/>
</dbReference>
<dbReference type="UniPathway" id="UPA00140">
    <property type="reaction ID" value="UER00205"/>
</dbReference>
<feature type="compositionally biased region" description="Low complexity" evidence="8">
    <location>
        <begin position="362"/>
        <end position="371"/>
    </location>
</feature>
<dbReference type="SUPFAM" id="SSF88697">
    <property type="entry name" value="PUA domain-like"/>
    <property type="match status" value="1"/>
</dbReference>
<feature type="domain" description="ATP-sulfurylase PUA-like" evidence="11">
    <location>
        <begin position="22"/>
        <end position="139"/>
    </location>
</feature>
<dbReference type="InterPro" id="IPR050512">
    <property type="entry name" value="Sulf_AdTrans/APS_kinase"/>
</dbReference>
<gene>
    <name evidence="7" type="primary">cysC</name>
    <name evidence="12" type="ORF">HNQ77_005247</name>
</gene>
<dbReference type="Pfam" id="PF01747">
    <property type="entry name" value="ATP-sulfurylase"/>
    <property type="match status" value="1"/>
</dbReference>
<dbReference type="GO" id="GO:0019379">
    <property type="term" value="P:sulfate assimilation, phosphoadenylyl sulfate reduction by phosphoadenylyl-sulfate reductase (thioredoxin)"/>
    <property type="evidence" value="ECO:0007669"/>
    <property type="project" value="TreeGrafter"/>
</dbReference>
<comment type="catalytic activity">
    <reaction evidence="1 7">
        <text>adenosine 5'-phosphosulfate + ATP = 3'-phosphoadenylyl sulfate + ADP + H(+)</text>
        <dbReference type="Rhea" id="RHEA:24152"/>
        <dbReference type="ChEBI" id="CHEBI:15378"/>
        <dbReference type="ChEBI" id="CHEBI:30616"/>
        <dbReference type="ChEBI" id="CHEBI:58243"/>
        <dbReference type="ChEBI" id="CHEBI:58339"/>
        <dbReference type="ChEBI" id="CHEBI:456216"/>
        <dbReference type="EC" id="2.7.1.25"/>
    </reaction>
</comment>
<dbReference type="GO" id="GO:0005524">
    <property type="term" value="F:ATP binding"/>
    <property type="evidence" value="ECO:0007669"/>
    <property type="project" value="UniProtKB-UniRule"/>
</dbReference>
<dbReference type="GO" id="GO:0004020">
    <property type="term" value="F:adenylylsulfate kinase activity"/>
    <property type="evidence" value="ECO:0007669"/>
    <property type="project" value="UniProtKB-UniRule"/>
</dbReference>
<dbReference type="PANTHER" id="PTHR42700">
    <property type="entry name" value="SULFATE ADENYLYLTRANSFERASE"/>
    <property type="match status" value="1"/>
</dbReference>
<dbReference type="SUPFAM" id="SSF52374">
    <property type="entry name" value="Nucleotidylyl transferase"/>
    <property type="match status" value="1"/>
</dbReference>
<evidence type="ECO:0000313" key="12">
    <source>
        <dbReference type="EMBL" id="MBB6147253.1"/>
    </source>
</evidence>
<dbReference type="NCBIfam" id="NF003013">
    <property type="entry name" value="PRK03846.1"/>
    <property type="match status" value="1"/>
</dbReference>
<comment type="similarity">
    <text evidence="7">Belongs to the APS kinase family.</text>
</comment>
<feature type="binding site" evidence="7">
    <location>
        <begin position="391"/>
        <end position="398"/>
    </location>
    <ligand>
        <name>ATP</name>
        <dbReference type="ChEBI" id="CHEBI:30616"/>
    </ligand>
</feature>
<dbReference type="CDD" id="cd02027">
    <property type="entry name" value="APSK"/>
    <property type="match status" value="1"/>
</dbReference>
<dbReference type="Gene3D" id="3.10.400.10">
    <property type="entry name" value="Sulfate adenylyltransferase"/>
    <property type="match status" value="1"/>
</dbReference>
<evidence type="ECO:0000256" key="8">
    <source>
        <dbReference type="SAM" id="MobiDB-lite"/>
    </source>
</evidence>
<reference evidence="12 13" key="1">
    <citation type="submission" date="2020-08" db="EMBL/GenBank/DDBJ databases">
        <title>Genomic Encyclopedia of Type Strains, Phase IV (KMG-IV): sequencing the most valuable type-strain genomes for metagenomic binning, comparative biology and taxonomic classification.</title>
        <authorList>
            <person name="Goeker M."/>
        </authorList>
    </citation>
    <scope>NUCLEOTIDE SEQUENCE [LARGE SCALE GENOMIC DNA]</scope>
    <source>
        <strain evidence="12 13">DSM 103733</strain>
    </source>
</reference>
<proteinExistence type="inferred from homology"/>
<dbReference type="NCBIfam" id="TIGR00455">
    <property type="entry name" value="apsK"/>
    <property type="match status" value="1"/>
</dbReference>
<evidence type="ECO:0000256" key="2">
    <source>
        <dbReference type="ARBA" id="ARBA00004806"/>
    </source>
</evidence>
<feature type="domain" description="APS kinase" evidence="9">
    <location>
        <begin position="384"/>
        <end position="532"/>
    </location>
</feature>
<dbReference type="FunFam" id="3.40.50.300:FF:000802">
    <property type="entry name" value="Sulfate adenylyltransferase"/>
    <property type="match status" value="1"/>
</dbReference>